<feature type="compositionally biased region" description="Basic and acidic residues" evidence="1">
    <location>
        <begin position="468"/>
        <end position="477"/>
    </location>
</feature>
<evidence type="ECO:0000256" key="2">
    <source>
        <dbReference type="SAM" id="Phobius"/>
    </source>
</evidence>
<feature type="transmembrane region" description="Helical" evidence="2">
    <location>
        <begin position="220"/>
        <end position="240"/>
    </location>
</feature>
<feature type="domain" description="DUF3533" evidence="3">
    <location>
        <begin position="35"/>
        <end position="396"/>
    </location>
</feature>
<protein>
    <recommendedName>
        <fullName evidence="3">DUF3533 domain-containing protein</fullName>
    </recommendedName>
</protein>
<dbReference type="AlphaFoldDB" id="A0A9W8G5N2"/>
<keyword evidence="2" id="KW-0812">Transmembrane</keyword>
<dbReference type="GO" id="GO:0016020">
    <property type="term" value="C:membrane"/>
    <property type="evidence" value="ECO:0007669"/>
    <property type="project" value="TreeGrafter"/>
</dbReference>
<evidence type="ECO:0000259" key="3">
    <source>
        <dbReference type="Pfam" id="PF12051"/>
    </source>
</evidence>
<evidence type="ECO:0000256" key="1">
    <source>
        <dbReference type="SAM" id="MobiDB-lite"/>
    </source>
</evidence>
<accession>A0A9W8G5N2</accession>
<feature type="compositionally biased region" description="Polar residues" evidence="1">
    <location>
        <begin position="444"/>
        <end position="465"/>
    </location>
</feature>
<keyword evidence="2" id="KW-1133">Transmembrane helix</keyword>
<sequence>MLKQHRERQKKLLPLFSPELRATRMAFAKGLKDTFLIFTVVFWISICFLYGSGYDTTRHMKDGTTLFCNMDDSQWAASLSTMITSAFDSPEMLRLASPADCGSLAEVRDKVWRGDYWNAVVINEGFGQALDSALAGGEYTPGDAVTFYTEESRHYFKVAVATKSVQMALTSLEATFAQSVFKAAAANSSAAEVIGQANPRALVQPFSFTLDNIAPYHFDMSMYILSVTLSLCMVVGSFIPSNMWKSIEEPFFKQIHIYQLIILRLTINIVWAFIICLQATGIVFAFRGPSWSPTVGDFFAMFGLFLLNTFAFTFFIDCMQNWIHPRFLLGAYFTTLFVNIAGAMFGPELNNHFFRITYALPFYETGLMLRTLLTRGSYDKAKFAITINVLWSVLWWVLSTFLIARKARLVRSGKMLMANVPPPPQEKPETAGEAALPVEKIPESTVSTETIGSRESAYSSTSSGSRLGKRDNHRSDVSDIEIEDS</sequence>
<feature type="region of interest" description="Disordered" evidence="1">
    <location>
        <begin position="418"/>
        <end position="485"/>
    </location>
</feature>
<dbReference type="PANTHER" id="PTHR34814">
    <property type="entry name" value="NITROSOGUANIDINE RESISTANCE PROTEIN SNG1"/>
    <property type="match status" value="1"/>
</dbReference>
<evidence type="ECO:0000313" key="5">
    <source>
        <dbReference type="Proteomes" id="UP001151518"/>
    </source>
</evidence>
<feature type="transmembrane region" description="Helical" evidence="2">
    <location>
        <begin position="261"/>
        <end position="286"/>
    </location>
</feature>
<comment type="caution">
    <text evidence="4">The sequence shown here is derived from an EMBL/GenBank/DDBJ whole genome shotgun (WGS) entry which is preliminary data.</text>
</comment>
<feature type="transmembrane region" description="Helical" evidence="2">
    <location>
        <begin position="327"/>
        <end position="345"/>
    </location>
</feature>
<proteinExistence type="predicted"/>
<dbReference type="OrthoDB" id="2140105at2759"/>
<evidence type="ECO:0000313" key="4">
    <source>
        <dbReference type="EMBL" id="KAJ2675013.1"/>
    </source>
</evidence>
<feature type="transmembrane region" description="Helical" evidence="2">
    <location>
        <begin position="34"/>
        <end position="51"/>
    </location>
</feature>
<dbReference type="EMBL" id="JANBTW010000052">
    <property type="protein sequence ID" value="KAJ2675013.1"/>
    <property type="molecule type" value="Genomic_DNA"/>
</dbReference>
<dbReference type="PANTHER" id="PTHR34814:SF2">
    <property type="entry name" value="DUF3533 DOMAIN-CONTAINING PROTEIN"/>
    <property type="match status" value="1"/>
</dbReference>
<gene>
    <name evidence="4" type="ORF">GGI25_004161</name>
</gene>
<name>A0A9W8G5N2_9FUNG</name>
<keyword evidence="2" id="KW-0472">Membrane</keyword>
<feature type="transmembrane region" description="Helical" evidence="2">
    <location>
        <begin position="298"/>
        <end position="315"/>
    </location>
</feature>
<reference evidence="4" key="1">
    <citation type="submission" date="2022-07" db="EMBL/GenBank/DDBJ databases">
        <title>Phylogenomic reconstructions and comparative analyses of Kickxellomycotina fungi.</title>
        <authorList>
            <person name="Reynolds N.K."/>
            <person name="Stajich J.E."/>
            <person name="Barry K."/>
            <person name="Grigoriev I.V."/>
            <person name="Crous P."/>
            <person name="Smith M.E."/>
        </authorList>
    </citation>
    <scope>NUCLEOTIDE SEQUENCE</scope>
    <source>
        <strain evidence="4">NRRL 3115</strain>
    </source>
</reference>
<dbReference type="InterPro" id="IPR022703">
    <property type="entry name" value="DUF3533"/>
</dbReference>
<organism evidence="4 5">
    <name type="scientific">Coemansia spiralis</name>
    <dbReference type="NCBI Taxonomy" id="417178"/>
    <lineage>
        <taxon>Eukaryota</taxon>
        <taxon>Fungi</taxon>
        <taxon>Fungi incertae sedis</taxon>
        <taxon>Zoopagomycota</taxon>
        <taxon>Kickxellomycotina</taxon>
        <taxon>Kickxellomycetes</taxon>
        <taxon>Kickxellales</taxon>
        <taxon>Kickxellaceae</taxon>
        <taxon>Coemansia</taxon>
    </lineage>
</organism>
<feature type="transmembrane region" description="Helical" evidence="2">
    <location>
        <begin position="383"/>
        <end position="404"/>
    </location>
</feature>
<dbReference type="InterPro" id="IPR053001">
    <property type="entry name" value="MNNG_permease-like"/>
</dbReference>
<dbReference type="Pfam" id="PF12051">
    <property type="entry name" value="DUF3533"/>
    <property type="match status" value="1"/>
</dbReference>
<dbReference type="Proteomes" id="UP001151518">
    <property type="component" value="Unassembled WGS sequence"/>
</dbReference>